<dbReference type="Proteomes" id="UP000215224">
    <property type="component" value="Chromosome"/>
</dbReference>
<sequence length="147" mass="17254">MRKGIWIEISIILIVVIGIWGYQSYSKNKTTTMQKEYASLWKEENIIPQIEIRTNEETMLLTDEKEIKSLIDTLEKLTLKKNDEIPLSAEEYRVDIRITTPHKKLEDVSETSKIFLPLGEDFVGRFDVIEENYLYEHIKSLLDTSDN</sequence>
<protein>
    <submittedName>
        <fullName evidence="2">Uncharacterized protein</fullName>
    </submittedName>
</protein>
<keyword evidence="3" id="KW-1185">Reference proteome</keyword>
<reference evidence="2 3" key="1">
    <citation type="submission" date="2016-12" db="EMBL/GenBank/DDBJ databases">
        <title>The whole genome sequencing and assembly of Bacillus cohnii DSM 6307T strain.</title>
        <authorList>
            <person name="Lee Y.-J."/>
            <person name="Yi H."/>
            <person name="Bahn Y.-S."/>
            <person name="Kim J.F."/>
            <person name="Lee D.-W."/>
        </authorList>
    </citation>
    <scope>NUCLEOTIDE SEQUENCE [LARGE SCALE GENOMIC DNA]</scope>
    <source>
        <strain evidence="2 3">DSM 6307</strain>
    </source>
</reference>
<dbReference type="AlphaFoldDB" id="A0A223KL70"/>
<evidence type="ECO:0000313" key="2">
    <source>
        <dbReference type="EMBL" id="AST90108.1"/>
    </source>
</evidence>
<name>A0A223KL70_9BACI</name>
<accession>A0A223KL70</accession>
<proteinExistence type="predicted"/>
<dbReference type="RefSeq" id="WP_066417022.1">
    <property type="nucleotide sequence ID" value="NZ_CP018866.1"/>
</dbReference>
<gene>
    <name evidence="2" type="ORF">BC6307_01825</name>
</gene>
<evidence type="ECO:0000313" key="3">
    <source>
        <dbReference type="Proteomes" id="UP000215224"/>
    </source>
</evidence>
<keyword evidence="1" id="KW-0472">Membrane</keyword>
<organism evidence="2 3">
    <name type="scientific">Sutcliffiella cohnii</name>
    <dbReference type="NCBI Taxonomy" id="33932"/>
    <lineage>
        <taxon>Bacteria</taxon>
        <taxon>Bacillati</taxon>
        <taxon>Bacillota</taxon>
        <taxon>Bacilli</taxon>
        <taxon>Bacillales</taxon>
        <taxon>Bacillaceae</taxon>
        <taxon>Sutcliffiella</taxon>
    </lineage>
</organism>
<dbReference type="KEGG" id="bcoh:BC6307_01825"/>
<feature type="transmembrane region" description="Helical" evidence="1">
    <location>
        <begin position="6"/>
        <end position="25"/>
    </location>
</feature>
<keyword evidence="1" id="KW-1133">Transmembrane helix</keyword>
<evidence type="ECO:0000256" key="1">
    <source>
        <dbReference type="SAM" id="Phobius"/>
    </source>
</evidence>
<keyword evidence="1" id="KW-0812">Transmembrane</keyword>
<dbReference type="EMBL" id="CP018866">
    <property type="protein sequence ID" value="AST90108.1"/>
    <property type="molecule type" value="Genomic_DNA"/>
</dbReference>